<dbReference type="EMBL" id="JACOGD010000002">
    <property type="protein sequence ID" value="MBC3931157.1"/>
    <property type="molecule type" value="Genomic_DNA"/>
</dbReference>
<dbReference type="CDD" id="cd04186">
    <property type="entry name" value="GT_2_like_c"/>
    <property type="match status" value="1"/>
</dbReference>
<proteinExistence type="predicted"/>
<keyword evidence="1" id="KW-1133">Transmembrane helix</keyword>
<reference evidence="3 4" key="1">
    <citation type="submission" date="2020-08" db="EMBL/GenBank/DDBJ databases">
        <title>Novel species isolated from subtropical streams in China.</title>
        <authorList>
            <person name="Lu H."/>
        </authorList>
    </citation>
    <scope>NUCLEOTIDE SEQUENCE [LARGE SCALE GENOMIC DNA]</scope>
    <source>
        <strain evidence="3 4">CY22W</strain>
    </source>
</reference>
<evidence type="ECO:0000259" key="2">
    <source>
        <dbReference type="Pfam" id="PF00535"/>
    </source>
</evidence>
<name>A0ABR7A2M5_9BURK</name>
<protein>
    <submittedName>
        <fullName evidence="3">Glycosyltransferase family 2 protein</fullName>
    </submittedName>
</protein>
<sequence>MSSTIKNYPKVSVVIVNWNGGDLLQRCIAELQQQTVLPNEIIVVDNASSDGSGLAVEQAFPHIRVIHAGSNLGFAAGNNLAVRQAASDSSWIALLNPDAFPEPEWLESLLDAAIRNPEFAIFGSRLMDANSGTLLDGTGDAYHLSGLVWREAHGQPVQQGHLVSKEIFSTCAAAGLYRRDVFDALGGFDEDYFCYVEDIDLGFRYQLAGYRCLYVPTSVAKHVGSALTGKRSDFSVYYGHRNLVWTFIKNMPGLLFWLCLPLHLALNLITIAYFIRQGQGQVIWRAKRDAFTGIPQAWKKRRLIQSQRRASLTHIWKLLNKKFSRG</sequence>
<keyword evidence="1" id="KW-0812">Transmembrane</keyword>
<dbReference type="Pfam" id="PF00535">
    <property type="entry name" value="Glycos_transf_2"/>
    <property type="match status" value="1"/>
</dbReference>
<evidence type="ECO:0000313" key="3">
    <source>
        <dbReference type="EMBL" id="MBC3931157.1"/>
    </source>
</evidence>
<dbReference type="SUPFAM" id="SSF53448">
    <property type="entry name" value="Nucleotide-diphospho-sugar transferases"/>
    <property type="match status" value="1"/>
</dbReference>
<organism evidence="3 4">
    <name type="scientific">Undibacterium curvum</name>
    <dbReference type="NCBI Taxonomy" id="2762294"/>
    <lineage>
        <taxon>Bacteria</taxon>
        <taxon>Pseudomonadati</taxon>
        <taxon>Pseudomonadota</taxon>
        <taxon>Betaproteobacteria</taxon>
        <taxon>Burkholderiales</taxon>
        <taxon>Oxalobacteraceae</taxon>
        <taxon>Undibacterium</taxon>
    </lineage>
</organism>
<comment type="caution">
    <text evidence="3">The sequence shown here is derived from an EMBL/GenBank/DDBJ whole genome shotgun (WGS) entry which is preliminary data.</text>
</comment>
<dbReference type="PANTHER" id="PTHR43179:SF11">
    <property type="entry name" value="GLYCOSYL TRANSFERASE"/>
    <property type="match status" value="1"/>
</dbReference>
<dbReference type="PANTHER" id="PTHR43179">
    <property type="entry name" value="RHAMNOSYLTRANSFERASE WBBL"/>
    <property type="match status" value="1"/>
</dbReference>
<dbReference type="InterPro" id="IPR029044">
    <property type="entry name" value="Nucleotide-diphossugar_trans"/>
</dbReference>
<feature type="domain" description="Glycosyltransferase 2-like" evidence="2">
    <location>
        <begin position="12"/>
        <end position="185"/>
    </location>
</feature>
<accession>A0ABR7A2M5</accession>
<dbReference type="Proteomes" id="UP000654304">
    <property type="component" value="Unassembled WGS sequence"/>
</dbReference>
<keyword evidence="1" id="KW-0472">Membrane</keyword>
<dbReference type="RefSeq" id="WP_186902926.1">
    <property type="nucleotide sequence ID" value="NZ_JACOGD010000002.1"/>
</dbReference>
<evidence type="ECO:0000313" key="4">
    <source>
        <dbReference type="Proteomes" id="UP000654304"/>
    </source>
</evidence>
<gene>
    <name evidence="3" type="ORF">H8K43_05675</name>
</gene>
<dbReference type="InterPro" id="IPR001173">
    <property type="entry name" value="Glyco_trans_2-like"/>
</dbReference>
<evidence type="ECO:0000256" key="1">
    <source>
        <dbReference type="SAM" id="Phobius"/>
    </source>
</evidence>
<keyword evidence="4" id="KW-1185">Reference proteome</keyword>
<feature type="transmembrane region" description="Helical" evidence="1">
    <location>
        <begin position="254"/>
        <end position="275"/>
    </location>
</feature>
<dbReference type="Gene3D" id="3.90.550.10">
    <property type="entry name" value="Spore Coat Polysaccharide Biosynthesis Protein SpsA, Chain A"/>
    <property type="match status" value="1"/>
</dbReference>